<evidence type="ECO:0000313" key="2">
    <source>
        <dbReference type="EMBL" id="ORE01280.1"/>
    </source>
</evidence>
<dbReference type="Proteomes" id="UP000242414">
    <property type="component" value="Unassembled WGS sequence"/>
</dbReference>
<dbReference type="OrthoDB" id="2279044at2759"/>
<feature type="compositionally biased region" description="Low complexity" evidence="1">
    <location>
        <begin position="232"/>
        <end position="243"/>
    </location>
</feature>
<feature type="region of interest" description="Disordered" evidence="1">
    <location>
        <begin position="232"/>
        <end position="259"/>
    </location>
</feature>
<organism evidence="2">
    <name type="scientific">Rhizopus microsporus var. microsporus</name>
    <dbReference type="NCBI Taxonomy" id="86635"/>
    <lineage>
        <taxon>Eukaryota</taxon>
        <taxon>Fungi</taxon>
        <taxon>Fungi incertae sedis</taxon>
        <taxon>Mucoromycota</taxon>
        <taxon>Mucoromycotina</taxon>
        <taxon>Mucoromycetes</taxon>
        <taxon>Mucorales</taxon>
        <taxon>Mucorineae</taxon>
        <taxon>Rhizopodaceae</taxon>
        <taxon>Rhizopus</taxon>
    </lineage>
</organism>
<sequence>MIKRLSTELAEARAEIASLRQTTQQSTNMNQPNHHEDDKHLSSEDFPALPSQTPPWHSPQRISQIKRSLAEHEQQRRLQRQEAAARLLQPPPENQGFQYVYLPIKARDPIGQVRTRLRKLDITNNRILNIHYPDRNFVALLVHNDYVNELRKQLERFKVTFKDNFDPCGSKLLRDPKYTDLSPEERANFALMYHSNRMARALDYIRAPIKHAVARFFYSKGWISKTILQGTLSSSPTNTSTTTRGMGEILSPNDHRRVY</sequence>
<feature type="region of interest" description="Disordered" evidence="1">
    <location>
        <begin position="21"/>
        <end position="80"/>
    </location>
</feature>
<proteinExistence type="predicted"/>
<dbReference type="VEuPathDB" id="FungiDB:BCV72DRAFT_258871"/>
<feature type="compositionally biased region" description="Basic and acidic residues" evidence="1">
    <location>
        <begin position="68"/>
        <end position="80"/>
    </location>
</feature>
<gene>
    <name evidence="2" type="ORF">BCV72DRAFT_258871</name>
</gene>
<protein>
    <submittedName>
        <fullName evidence="2">Uncharacterized protein</fullName>
    </submittedName>
</protein>
<feature type="compositionally biased region" description="Polar residues" evidence="1">
    <location>
        <begin position="21"/>
        <end position="32"/>
    </location>
</feature>
<name>A0A1X0QNE8_RHIZD</name>
<dbReference type="EMBL" id="KV922157">
    <property type="protein sequence ID" value="ORE01280.1"/>
    <property type="molecule type" value="Genomic_DNA"/>
</dbReference>
<evidence type="ECO:0000256" key="1">
    <source>
        <dbReference type="SAM" id="MobiDB-lite"/>
    </source>
</evidence>
<reference evidence="2" key="1">
    <citation type="journal article" date="2016" name="Proc. Natl. Acad. Sci. U.S.A.">
        <title>Lipid metabolic changes in an early divergent fungus govern the establishment of a mutualistic symbiosis with endobacteria.</title>
        <authorList>
            <person name="Lastovetsky O.A."/>
            <person name="Gaspar M.L."/>
            <person name="Mondo S.J."/>
            <person name="LaButti K.M."/>
            <person name="Sandor L."/>
            <person name="Grigoriev I.V."/>
            <person name="Henry S.A."/>
            <person name="Pawlowska T.E."/>
        </authorList>
    </citation>
    <scope>NUCLEOTIDE SEQUENCE [LARGE SCALE GENOMIC DNA]</scope>
    <source>
        <strain evidence="2">ATCC 52814</strain>
    </source>
</reference>
<dbReference type="AlphaFoldDB" id="A0A1X0QNE8"/>
<feature type="compositionally biased region" description="Basic and acidic residues" evidence="1">
    <location>
        <begin position="33"/>
        <end position="43"/>
    </location>
</feature>
<accession>A0A1X0QNE8</accession>